<dbReference type="FunFam" id="1.10.3860.10:FF:000001">
    <property type="entry name" value="C4-dicarboxylate transport protein"/>
    <property type="match status" value="1"/>
</dbReference>
<keyword evidence="8" id="KW-0997">Cell inner membrane</keyword>
<dbReference type="SUPFAM" id="SSF118215">
    <property type="entry name" value="Proton glutamate symport protein"/>
    <property type="match status" value="1"/>
</dbReference>
<keyword evidence="2 8" id="KW-0813">Transport</keyword>
<proteinExistence type="inferred from homology"/>
<comment type="subcellular location">
    <subcellularLocation>
        <location evidence="8">Cell inner membrane</location>
        <topology evidence="8">Multi-pass membrane protein</topology>
    </subcellularLocation>
    <subcellularLocation>
        <location evidence="1">Cell membrane</location>
        <topology evidence="1">Multi-pass membrane protein</topology>
    </subcellularLocation>
</comment>
<feature type="transmembrane region" description="Helical" evidence="8">
    <location>
        <begin position="160"/>
        <end position="179"/>
    </location>
</feature>
<evidence type="ECO:0000313" key="10">
    <source>
        <dbReference type="Proteomes" id="UP000660083"/>
    </source>
</evidence>
<evidence type="ECO:0000256" key="2">
    <source>
        <dbReference type="ARBA" id="ARBA00022448"/>
    </source>
</evidence>
<evidence type="ECO:0000256" key="8">
    <source>
        <dbReference type="HAMAP-Rule" id="MF_02063"/>
    </source>
</evidence>
<dbReference type="PRINTS" id="PR00173">
    <property type="entry name" value="EDTRNSPORT"/>
</dbReference>
<dbReference type="InterPro" id="IPR034703">
    <property type="entry name" value="GltP"/>
</dbReference>
<keyword evidence="4 8" id="KW-0812">Transmembrane</keyword>
<dbReference type="GO" id="GO:0005280">
    <property type="term" value="F:amino acid:proton symporter activity"/>
    <property type="evidence" value="ECO:0007669"/>
    <property type="project" value="UniProtKB-UniRule"/>
</dbReference>
<evidence type="ECO:0000256" key="3">
    <source>
        <dbReference type="ARBA" id="ARBA00022475"/>
    </source>
</evidence>
<comment type="caution">
    <text evidence="9">The sequence shown here is derived from an EMBL/GenBank/DDBJ whole genome shotgun (WGS) entry which is preliminary data.</text>
</comment>
<dbReference type="EMBL" id="JAEFCT010000003">
    <property type="protein sequence ID" value="MBK1443815.1"/>
    <property type="molecule type" value="Genomic_DNA"/>
</dbReference>
<reference evidence="9" key="1">
    <citation type="submission" date="2020-12" db="EMBL/GenBank/DDBJ databases">
        <authorList>
            <person name="Chopjitt P."/>
        </authorList>
    </citation>
    <scope>NUCLEOTIDE SEQUENCE</scope>
    <source>
        <strain evidence="9">AP1</strain>
    </source>
</reference>
<dbReference type="PANTHER" id="PTHR42865">
    <property type="entry name" value="PROTON/GLUTAMATE-ASPARTATE SYMPORTER"/>
    <property type="match status" value="1"/>
</dbReference>
<dbReference type="AlphaFoldDB" id="A0A8I1H993"/>
<dbReference type="RefSeq" id="WP_019768012.1">
    <property type="nucleotide sequence ID" value="NZ_BBTS01000002.1"/>
</dbReference>
<evidence type="ECO:0000256" key="7">
    <source>
        <dbReference type="ARBA" id="ARBA00023136"/>
    </source>
</evidence>
<evidence type="ECO:0000256" key="6">
    <source>
        <dbReference type="ARBA" id="ARBA00022989"/>
    </source>
</evidence>
<keyword evidence="6 8" id="KW-1133">Transmembrane helix</keyword>
<dbReference type="PROSITE" id="PS00714">
    <property type="entry name" value="NA_DICARBOXYL_SYMP_2"/>
    <property type="match status" value="1"/>
</dbReference>
<comment type="function">
    <text evidence="8">Catalyzes the proton-dependent transport of glutamate and aspartate.</text>
</comment>
<dbReference type="HAMAP" id="MF_02063">
    <property type="entry name" value="GltP_subfam"/>
    <property type="match status" value="1"/>
</dbReference>
<keyword evidence="8" id="KW-0029">Amino-acid transport</keyword>
<feature type="transmembrane region" description="Helical" evidence="8">
    <location>
        <begin position="236"/>
        <end position="264"/>
    </location>
</feature>
<feature type="transmembrane region" description="Helical" evidence="8">
    <location>
        <begin position="322"/>
        <end position="349"/>
    </location>
</feature>
<keyword evidence="5 8" id="KW-0769">Symport</keyword>
<feature type="transmembrane region" description="Helical" evidence="8">
    <location>
        <begin position="47"/>
        <end position="72"/>
    </location>
</feature>
<dbReference type="InterPro" id="IPR036458">
    <property type="entry name" value="Na:dicarbo_symporter_sf"/>
</dbReference>
<gene>
    <name evidence="8 9" type="primary">gltP</name>
    <name evidence="9" type="ORF">JDA50_05075</name>
</gene>
<evidence type="ECO:0000256" key="5">
    <source>
        <dbReference type="ARBA" id="ARBA00022847"/>
    </source>
</evidence>
<keyword evidence="3 8" id="KW-1003">Cell membrane</keyword>
<dbReference type="NCBIfam" id="NF008440">
    <property type="entry name" value="PRK11283.1"/>
    <property type="match status" value="1"/>
</dbReference>
<evidence type="ECO:0000256" key="1">
    <source>
        <dbReference type="ARBA" id="ARBA00004651"/>
    </source>
</evidence>
<name>A0A8I1H993_ACIPI</name>
<feature type="transmembrane region" description="Helical" evidence="8">
    <location>
        <begin position="361"/>
        <end position="383"/>
    </location>
</feature>
<dbReference type="GO" id="GO:0005886">
    <property type="term" value="C:plasma membrane"/>
    <property type="evidence" value="ECO:0007669"/>
    <property type="project" value="UniProtKB-SubCell"/>
</dbReference>
<organism evidence="9 10">
    <name type="scientific">Acinetobacter pittii</name>
    <name type="common">Acinetobacter genomosp. 3</name>
    <dbReference type="NCBI Taxonomy" id="48296"/>
    <lineage>
        <taxon>Bacteria</taxon>
        <taxon>Pseudomonadati</taxon>
        <taxon>Pseudomonadota</taxon>
        <taxon>Gammaproteobacteria</taxon>
        <taxon>Moraxellales</taxon>
        <taxon>Moraxellaceae</taxon>
        <taxon>Acinetobacter</taxon>
        <taxon>Acinetobacter calcoaceticus/baumannii complex</taxon>
    </lineage>
</organism>
<dbReference type="Gene3D" id="1.10.3860.10">
    <property type="entry name" value="Sodium:dicarboxylate symporter"/>
    <property type="match status" value="1"/>
</dbReference>
<feature type="transmembrane region" description="Helical" evidence="8">
    <location>
        <begin position="84"/>
        <end position="106"/>
    </location>
</feature>
<dbReference type="Pfam" id="PF00375">
    <property type="entry name" value="SDF"/>
    <property type="match status" value="1"/>
</dbReference>
<feature type="transmembrane region" description="Helical" evidence="8">
    <location>
        <begin position="206"/>
        <end position="230"/>
    </location>
</feature>
<dbReference type="Proteomes" id="UP000660083">
    <property type="component" value="Unassembled WGS sequence"/>
</dbReference>
<keyword evidence="7 8" id="KW-0472">Membrane</keyword>
<dbReference type="InterPro" id="IPR001991">
    <property type="entry name" value="Na-dicarboxylate_symporter"/>
</dbReference>
<accession>A0A8I1H993</accession>
<evidence type="ECO:0000256" key="4">
    <source>
        <dbReference type="ARBA" id="ARBA00022692"/>
    </source>
</evidence>
<dbReference type="GO" id="GO:0006835">
    <property type="term" value="P:dicarboxylic acid transport"/>
    <property type="evidence" value="ECO:0007669"/>
    <property type="project" value="InterPro"/>
</dbReference>
<comment type="similarity">
    <text evidence="8">Belongs to the dicarboxylate/amino acid:cation symporter (DAACS) (TC 2.A.23) family. GltP subfamily.</text>
</comment>
<sequence length="428" mass="46045">MKNFKFSLAWQILIALILGIVVGAVLHNQPEIRDSIVNNVLAPLGKIFISLIKMIVIPIVFSTLILGIAGVGSTKSLGRLGFKTILYFEIITTIAILVGLFAANIFHPGSGIDMSQLVQTDISQYKHTTEEVQSQSHGLIQTILSLIPTNIISSMAHGEMLPVIFFAVLFGIGLSSLPATTKDPLLNVFHAVSETMFRVTHIIMKYAPVGVFGLIAVTVANFGFASLIPLGKLVVLVYGAIFFFAFIVLGLTAKMFGINIFILFKILKDELILAFSTASSETVLPRIMQKMEAYGAPKAISSFVIPTGYSFNLDGSTLYQSIAAIFIAQLYGIEMSISQQVILVVTLMITSKGIAGVPGVSFVVLLATLGSVGIPVEGLAFIAGVDRIMDMARTALNVVGNALAVLVISKWEKQYDSEKAAAYEATFK</sequence>
<evidence type="ECO:0000313" key="9">
    <source>
        <dbReference type="EMBL" id="MBK1443815.1"/>
    </source>
</evidence>
<protein>
    <recommendedName>
        <fullName evidence="8">Probable proton/glutamate-aspartate symporter</fullName>
    </recommendedName>
</protein>
<dbReference type="PANTHER" id="PTHR42865:SF7">
    <property type="entry name" value="PROTON_GLUTAMATE-ASPARTATE SYMPORTER"/>
    <property type="match status" value="1"/>
</dbReference>
<dbReference type="InterPro" id="IPR018107">
    <property type="entry name" value="Na-dicarboxylate_symporter_CS"/>
</dbReference>